<accession>A0ABD1ZN57</accession>
<protein>
    <submittedName>
        <fullName evidence="1">Uncharacterized protein</fullName>
    </submittedName>
</protein>
<proteinExistence type="predicted"/>
<dbReference type="AlphaFoldDB" id="A0ABD1ZN57"/>
<comment type="caution">
    <text evidence="1">The sequence shown here is derived from an EMBL/GenBank/DDBJ whole genome shotgun (WGS) entry which is preliminary data.</text>
</comment>
<dbReference type="EMBL" id="JBHFFA010000001">
    <property type="protein sequence ID" value="KAL2652818.1"/>
    <property type="molecule type" value="Genomic_DNA"/>
</dbReference>
<keyword evidence="2" id="KW-1185">Reference proteome</keyword>
<name>A0ABD1ZN57_9MARC</name>
<evidence type="ECO:0000313" key="2">
    <source>
        <dbReference type="Proteomes" id="UP001605036"/>
    </source>
</evidence>
<dbReference type="Proteomes" id="UP001605036">
    <property type="component" value="Unassembled WGS sequence"/>
</dbReference>
<gene>
    <name evidence="1" type="ORF">R1flu_020946</name>
</gene>
<evidence type="ECO:0000313" key="1">
    <source>
        <dbReference type="EMBL" id="KAL2652818.1"/>
    </source>
</evidence>
<sequence length="89" mass="10163">MEFVGSTRDLFHLPLQSHPRKLDEEQISQTESILAALGSWVIESCPIADSAAFFIDAFPRTWWQQRNLKEFSCYLPEVIHGRAPSSRDG</sequence>
<reference evidence="1 2" key="1">
    <citation type="submission" date="2024-09" db="EMBL/GenBank/DDBJ databases">
        <title>Chromosome-scale assembly of Riccia fluitans.</title>
        <authorList>
            <person name="Paukszto L."/>
            <person name="Sawicki J."/>
            <person name="Karawczyk K."/>
            <person name="Piernik-Szablinska J."/>
            <person name="Szczecinska M."/>
            <person name="Mazdziarz M."/>
        </authorList>
    </citation>
    <scope>NUCLEOTIDE SEQUENCE [LARGE SCALE GENOMIC DNA]</scope>
    <source>
        <strain evidence="1">Rf_01</strain>
        <tissue evidence="1">Aerial parts of the thallus</tissue>
    </source>
</reference>
<organism evidence="1 2">
    <name type="scientific">Riccia fluitans</name>
    <dbReference type="NCBI Taxonomy" id="41844"/>
    <lineage>
        <taxon>Eukaryota</taxon>
        <taxon>Viridiplantae</taxon>
        <taxon>Streptophyta</taxon>
        <taxon>Embryophyta</taxon>
        <taxon>Marchantiophyta</taxon>
        <taxon>Marchantiopsida</taxon>
        <taxon>Marchantiidae</taxon>
        <taxon>Marchantiales</taxon>
        <taxon>Ricciaceae</taxon>
        <taxon>Riccia</taxon>
    </lineage>
</organism>